<keyword evidence="1" id="KW-0238">DNA-binding</keyword>
<name>A0A255YYY8_9SPHN</name>
<comment type="caution">
    <text evidence="4">The sequence shown here is derived from an EMBL/GenBank/DDBJ whole genome shotgun (WGS) entry which is preliminary data.</text>
</comment>
<keyword evidence="5" id="KW-1185">Reference proteome</keyword>
<dbReference type="GO" id="GO:0000150">
    <property type="term" value="F:DNA strand exchange activity"/>
    <property type="evidence" value="ECO:0007669"/>
    <property type="project" value="TreeGrafter"/>
</dbReference>
<dbReference type="PANTHER" id="PTHR30461:SF2">
    <property type="entry name" value="SERINE RECOMBINASE PINE-RELATED"/>
    <property type="match status" value="1"/>
</dbReference>
<sequence length="297" mass="33592">MRDSKAGILRPREEWIETRVPIVIDQDTFDAAQRRLAMNKPQVTPPRRVNSPTLLSTIGKCGEPNCGAGLILVTGKGGRYRYLTCQTRRTMASDACSLPNYRMADVDEAVIAALEHKLLQPERLKDLLAGLLEKTDSARAERKQRLAHLRRTLTESEGARARMLDAIEAGALDFRDTVVRERLDARRQEIQRLQQEIRTIEDQDRDRPARQITPGVLDRFAKMMREALRSEDYSFRKAYLTLLVAEVRLSSAGITIRGTKGELETLIAKVSETDGQLVPTFAGNWRAQQDSNLRPRA</sequence>
<dbReference type="InterPro" id="IPR050639">
    <property type="entry name" value="SSR_resolvase"/>
</dbReference>
<dbReference type="Pfam" id="PF13408">
    <property type="entry name" value="Zn_ribbon_recom"/>
    <property type="match status" value="1"/>
</dbReference>
<protein>
    <recommendedName>
        <fullName evidence="3">Recombinase zinc beta ribbon domain-containing protein</fullName>
    </recommendedName>
</protein>
<keyword evidence="2" id="KW-0233">DNA recombination</keyword>
<dbReference type="GO" id="GO:0003677">
    <property type="term" value="F:DNA binding"/>
    <property type="evidence" value="ECO:0007669"/>
    <property type="project" value="UniProtKB-KW"/>
</dbReference>
<evidence type="ECO:0000313" key="5">
    <source>
        <dbReference type="Proteomes" id="UP000216991"/>
    </source>
</evidence>
<dbReference type="AlphaFoldDB" id="A0A255YYY8"/>
<dbReference type="PANTHER" id="PTHR30461">
    <property type="entry name" value="DNA-INVERTASE FROM LAMBDOID PROPHAGE"/>
    <property type="match status" value="1"/>
</dbReference>
<dbReference type="Proteomes" id="UP000216991">
    <property type="component" value="Unassembled WGS sequence"/>
</dbReference>
<evidence type="ECO:0000313" key="4">
    <source>
        <dbReference type="EMBL" id="OYQ34463.1"/>
    </source>
</evidence>
<evidence type="ECO:0000256" key="2">
    <source>
        <dbReference type="ARBA" id="ARBA00023172"/>
    </source>
</evidence>
<evidence type="ECO:0000259" key="3">
    <source>
        <dbReference type="Pfam" id="PF13408"/>
    </source>
</evidence>
<evidence type="ECO:0000256" key="1">
    <source>
        <dbReference type="ARBA" id="ARBA00023125"/>
    </source>
</evidence>
<reference evidence="4 5" key="1">
    <citation type="submission" date="2017-07" db="EMBL/GenBank/DDBJ databases">
        <title>Sandarakinorhabdus cyanobacteriorum sp. nov., a novel bacterium isolated from cyanobacterial aggregates in a eutrophic lake.</title>
        <authorList>
            <person name="Cai H."/>
        </authorList>
    </citation>
    <scope>NUCLEOTIDE SEQUENCE [LARGE SCALE GENOMIC DNA]</scope>
    <source>
        <strain evidence="4 5">TH057</strain>
    </source>
</reference>
<gene>
    <name evidence="4" type="ORF">CHU93_02355</name>
</gene>
<dbReference type="EMBL" id="NOXT01000068">
    <property type="protein sequence ID" value="OYQ34463.1"/>
    <property type="molecule type" value="Genomic_DNA"/>
</dbReference>
<feature type="domain" description="Recombinase zinc beta ribbon" evidence="3">
    <location>
        <begin position="54"/>
        <end position="114"/>
    </location>
</feature>
<accession>A0A255YYY8</accession>
<proteinExistence type="predicted"/>
<organism evidence="4 5">
    <name type="scientific">Sandarakinorhabdus cyanobacteriorum</name>
    <dbReference type="NCBI Taxonomy" id="1981098"/>
    <lineage>
        <taxon>Bacteria</taxon>
        <taxon>Pseudomonadati</taxon>
        <taxon>Pseudomonadota</taxon>
        <taxon>Alphaproteobacteria</taxon>
        <taxon>Sphingomonadales</taxon>
        <taxon>Sphingosinicellaceae</taxon>
        <taxon>Sandarakinorhabdus</taxon>
    </lineage>
</organism>
<dbReference type="InterPro" id="IPR025827">
    <property type="entry name" value="Zn_ribbon_recom_dom"/>
</dbReference>
<dbReference type="OrthoDB" id="9791494at2"/>